<dbReference type="Proteomes" id="UP000772434">
    <property type="component" value="Unassembled WGS sequence"/>
</dbReference>
<evidence type="ECO:0000313" key="1">
    <source>
        <dbReference type="EMBL" id="KAF9048145.1"/>
    </source>
</evidence>
<keyword evidence="2" id="KW-1185">Reference proteome</keyword>
<organism evidence="1 2">
    <name type="scientific">Rhodocollybia butyracea</name>
    <dbReference type="NCBI Taxonomy" id="206335"/>
    <lineage>
        <taxon>Eukaryota</taxon>
        <taxon>Fungi</taxon>
        <taxon>Dikarya</taxon>
        <taxon>Basidiomycota</taxon>
        <taxon>Agaricomycotina</taxon>
        <taxon>Agaricomycetes</taxon>
        <taxon>Agaricomycetidae</taxon>
        <taxon>Agaricales</taxon>
        <taxon>Marasmiineae</taxon>
        <taxon>Omphalotaceae</taxon>
        <taxon>Rhodocollybia</taxon>
    </lineage>
</organism>
<reference evidence="1" key="1">
    <citation type="submission" date="2020-11" db="EMBL/GenBank/DDBJ databases">
        <authorList>
            <consortium name="DOE Joint Genome Institute"/>
            <person name="Ahrendt S."/>
            <person name="Riley R."/>
            <person name="Andreopoulos W."/>
            <person name="Labutti K."/>
            <person name="Pangilinan J."/>
            <person name="Ruiz-Duenas F.J."/>
            <person name="Barrasa J.M."/>
            <person name="Sanchez-Garcia M."/>
            <person name="Camarero S."/>
            <person name="Miyauchi S."/>
            <person name="Serrano A."/>
            <person name="Linde D."/>
            <person name="Babiker R."/>
            <person name="Drula E."/>
            <person name="Ayuso-Fernandez I."/>
            <person name="Pacheco R."/>
            <person name="Padilla G."/>
            <person name="Ferreira P."/>
            <person name="Barriuso J."/>
            <person name="Kellner H."/>
            <person name="Castanera R."/>
            <person name="Alfaro M."/>
            <person name="Ramirez L."/>
            <person name="Pisabarro A.G."/>
            <person name="Kuo A."/>
            <person name="Tritt A."/>
            <person name="Lipzen A."/>
            <person name="He G."/>
            <person name="Yan M."/>
            <person name="Ng V."/>
            <person name="Cullen D."/>
            <person name="Martin F."/>
            <person name="Rosso M.-N."/>
            <person name="Henrissat B."/>
            <person name="Hibbett D."/>
            <person name="Martinez A.T."/>
            <person name="Grigoriev I.V."/>
        </authorList>
    </citation>
    <scope>NUCLEOTIDE SEQUENCE</scope>
    <source>
        <strain evidence="1">AH 40177</strain>
    </source>
</reference>
<evidence type="ECO:0000313" key="2">
    <source>
        <dbReference type="Proteomes" id="UP000772434"/>
    </source>
</evidence>
<dbReference type="AlphaFoldDB" id="A0A9P5P5I4"/>
<dbReference type="OrthoDB" id="2434196at2759"/>
<comment type="caution">
    <text evidence="1">The sequence shown here is derived from an EMBL/GenBank/DDBJ whole genome shotgun (WGS) entry which is preliminary data.</text>
</comment>
<accession>A0A9P5P5I4</accession>
<proteinExistence type="predicted"/>
<gene>
    <name evidence="1" type="ORF">BDP27DRAFT_1243400</name>
</gene>
<name>A0A9P5P5I4_9AGAR</name>
<dbReference type="EMBL" id="JADNRY010000492">
    <property type="protein sequence ID" value="KAF9048145.1"/>
    <property type="molecule type" value="Genomic_DNA"/>
</dbReference>
<protein>
    <submittedName>
        <fullName evidence="1">Uncharacterized protein</fullName>
    </submittedName>
</protein>
<sequence length="78" mass="9286">MQTQVFPSEARKQDLKRKFDQIIQLYCSDSGTHPNLIRELDKVLAPVEKAAHDIEEYQNRRKMRRTWGDHTGITMWLD</sequence>